<evidence type="ECO:0000256" key="1">
    <source>
        <dbReference type="ARBA" id="ARBA00022723"/>
    </source>
</evidence>
<dbReference type="EC" id="3.1.3.25" evidence="4"/>
<organism evidence="4 5">
    <name type="scientific">Eupransor demetentiae</name>
    <dbReference type="NCBI Taxonomy" id="3109584"/>
    <lineage>
        <taxon>Bacteria</taxon>
        <taxon>Bacillati</taxon>
        <taxon>Bacillota</taxon>
        <taxon>Bacilli</taxon>
        <taxon>Lactobacillales</taxon>
        <taxon>Lactobacillaceae</taxon>
        <taxon>Eupransor</taxon>
    </lineage>
</organism>
<dbReference type="InterPro" id="IPR000760">
    <property type="entry name" value="Inositol_monophosphatase-like"/>
</dbReference>
<proteinExistence type="predicted"/>
<protein>
    <submittedName>
        <fullName evidence="4">Inositol monophosphatase family (SuhB)</fullName>
        <ecNumber evidence="4">3.1.3.25</ecNumber>
    </submittedName>
</protein>
<evidence type="ECO:0000256" key="3">
    <source>
        <dbReference type="ARBA" id="ARBA00022842"/>
    </source>
</evidence>
<dbReference type="Proteomes" id="UP001314241">
    <property type="component" value="Unassembled WGS sequence"/>
</dbReference>
<dbReference type="PROSITE" id="PS00629">
    <property type="entry name" value="IMP_1"/>
    <property type="match status" value="1"/>
</dbReference>
<dbReference type="Pfam" id="PF00459">
    <property type="entry name" value="Inositol_P"/>
    <property type="match status" value="1"/>
</dbReference>
<dbReference type="PANTHER" id="PTHR20854">
    <property type="entry name" value="INOSITOL MONOPHOSPHATASE"/>
    <property type="match status" value="1"/>
</dbReference>
<evidence type="ECO:0000313" key="5">
    <source>
        <dbReference type="Proteomes" id="UP001314241"/>
    </source>
</evidence>
<dbReference type="GO" id="GO:0052834">
    <property type="term" value="F:inositol monophosphate phosphatase activity"/>
    <property type="evidence" value="ECO:0007669"/>
    <property type="project" value="UniProtKB-EC"/>
</dbReference>
<keyword evidence="1" id="KW-0479">Metal-binding</keyword>
<keyword evidence="3" id="KW-0460">Magnesium</keyword>
<dbReference type="EMBL" id="CAWVOH010000001">
    <property type="protein sequence ID" value="CAK8054032.1"/>
    <property type="molecule type" value="Genomic_DNA"/>
</dbReference>
<keyword evidence="5" id="KW-1185">Reference proteome</keyword>
<name>A0ABP0EQF5_9LACO</name>
<evidence type="ECO:0000256" key="2">
    <source>
        <dbReference type="ARBA" id="ARBA00022801"/>
    </source>
</evidence>
<dbReference type="Gene3D" id="3.30.540.10">
    <property type="entry name" value="Fructose-1,6-Bisphosphatase, subunit A, domain 1"/>
    <property type="match status" value="1"/>
</dbReference>
<accession>A0ABP0EQF5</accession>
<evidence type="ECO:0000313" key="4">
    <source>
        <dbReference type="EMBL" id="CAK8054032.1"/>
    </source>
</evidence>
<dbReference type="SUPFAM" id="SSF56655">
    <property type="entry name" value="Carbohydrate phosphatase"/>
    <property type="match status" value="1"/>
</dbReference>
<reference evidence="4 5" key="1">
    <citation type="submission" date="2024-01" db="EMBL/GenBank/DDBJ databases">
        <authorList>
            <person name="Botero Cardona J."/>
        </authorList>
    </citation>
    <scope>NUCLEOTIDE SEQUENCE [LARGE SCALE GENOMIC DNA]</scope>
    <source>
        <strain evidence="4 5">LMG 33000</strain>
    </source>
</reference>
<keyword evidence="2 4" id="KW-0378">Hydrolase</keyword>
<dbReference type="Gene3D" id="3.40.190.80">
    <property type="match status" value="1"/>
</dbReference>
<dbReference type="PANTHER" id="PTHR20854:SF4">
    <property type="entry name" value="INOSITOL-1-MONOPHOSPHATASE-RELATED"/>
    <property type="match status" value="1"/>
</dbReference>
<gene>
    <name evidence="4" type="ORF">R54876_GBNLAHCA_00592</name>
</gene>
<dbReference type="RefSeq" id="WP_349641575.1">
    <property type="nucleotide sequence ID" value="NZ_CAWVOH010000001.1"/>
</dbReference>
<comment type="caution">
    <text evidence="4">The sequence shown here is derived from an EMBL/GenBank/DDBJ whole genome shotgun (WGS) entry which is preliminary data.</text>
</comment>
<dbReference type="PRINTS" id="PR00377">
    <property type="entry name" value="IMPHPHTASES"/>
</dbReference>
<dbReference type="InterPro" id="IPR020583">
    <property type="entry name" value="Inositol_monoP_metal-BS"/>
</dbReference>
<sequence>MDVKEIDQTVSAWLEELGEHTRGLIHEHLTVKTKEGNERNLVTNVDVANQKWLLAKIQSLDPNARVIHEEGDSNRPTSTDGDIWYIDPIDGTMNFVHEHVDFAIMMALYRDGKPVLGWILDVMNQRLVHGGPEYGAWVDDQRLESPEDVNLEHAVMLLSGRRLVAGYPGYREVADRALAFRVLGSSGISFSRVILGQASGYYSKLEPWDFAPGTAIAAALNLAVTNLDGQPLNMLLSNSVLIATQSAHRDLIKMFKD</sequence>
<dbReference type="CDD" id="cd01637">
    <property type="entry name" value="IMPase_like"/>
    <property type="match status" value="1"/>
</dbReference>